<evidence type="ECO:0000259" key="3">
    <source>
        <dbReference type="PROSITE" id="PS50211"/>
    </source>
</evidence>
<evidence type="ECO:0000313" key="5">
    <source>
        <dbReference type="EMBL" id="VDP01248.1"/>
    </source>
</evidence>
<organism evidence="7">
    <name type="scientific">Soboliphyme baturini</name>
    <dbReference type="NCBI Taxonomy" id="241478"/>
    <lineage>
        <taxon>Eukaryota</taxon>
        <taxon>Metazoa</taxon>
        <taxon>Ecdysozoa</taxon>
        <taxon>Nematoda</taxon>
        <taxon>Enoplea</taxon>
        <taxon>Dorylaimia</taxon>
        <taxon>Dioctophymatida</taxon>
        <taxon>Dioctophymatoidea</taxon>
        <taxon>Soboliphymatidae</taxon>
        <taxon>Soboliphyme</taxon>
    </lineage>
</organism>
<dbReference type="Gene3D" id="2.100.10.50">
    <property type="match status" value="1"/>
</dbReference>
<dbReference type="SMART" id="SM00801">
    <property type="entry name" value="dDENN"/>
    <property type="match status" value="1"/>
</dbReference>
<sequence>MSKGCKYSGCRKLEKYCLYERLKKVISDIYKITQLAYVYTCMHGPYVQVKHNIDVPEGFTCIETTPSGFPADFNYGSIRTPSCFLCFRRGFHKPPIVDIGILYEFKGENPMPDIEVIRKTPYGRIANLNNAKENIFLTYRRARENAASNLFSVIDMCVILPSKGETPPHTYYKLNKNLNKGLVGNDVFLCYKKSLSSVNQIAYRPAILDRFPDDFAGYPLPPSTPLFCLPMGAVIECWPAKCQTPDKQFTTFVLTDQNGHKLYGASVSFYEDYMHPLTKQQMEKLGLNPDAHYRPGSCSDTSSTNDPADEMTFHTNKSICVVSRYPFFSAFRRYLFYLHRMCACGISSLPVEAYITYLMLEVPFPTSKRPRVLVQLGNERICFDNPEDSPLPLTGASYVDFLTLLGTDNCIYMILLALTEQKILIHSLRPWHLTSVAEAICNLIFPFRWQCPYIPQCPLDVAGVLHAPMPFIAGVDSRYFDLYEDPPRDVTCVDLDTNTVSMSDVRQRFKMNLLPRKATKFLRQQLDQLAAETAKELFSVTKMRSNQDFLPVEVDLKFQQRRKNLDLAIQEAFLRFMALLLKGYQMYLRPIKSAPSVGSTDLESLFDVNGFLRSRDKSSQEFYRILVGTQLFIRFIEERSFLTDKDTNTYLAFFDDCMEKIDQFGEVTDHQKLLEMETSVDYDHAVLFAPSESPKAAAPYTYHGIFPKLDFSFVGSGKRVNTFRAQRTPDSGGSLIESTPAARRTKQEAKLAIKTARELALSPLQWAKCLLLYTYKFRVASNVLNRMENAKLPMVDEICYRIMIQMCSLYEDPVLAVKIFVNMRRNGIKPNAVTYAFYNRAVFEAHWPSVKVLTAQKHWTKVRHVVRAIALLRVAVKARYRKRRTASQYSSESGDFISQGSSCSQQVRQGDTISVRVVLIFSNTYCL</sequence>
<dbReference type="Gene3D" id="3.40.50.11500">
    <property type="match status" value="1"/>
</dbReference>
<dbReference type="GO" id="GO:0031410">
    <property type="term" value="C:cytoplasmic vesicle"/>
    <property type="evidence" value="ECO:0007669"/>
    <property type="project" value="TreeGrafter"/>
</dbReference>
<feature type="domain" description="MABP" evidence="4">
    <location>
        <begin position="29"/>
        <end position="195"/>
    </location>
</feature>
<dbReference type="PROSITE" id="PS51498">
    <property type="entry name" value="MABP"/>
    <property type="match status" value="1"/>
</dbReference>
<dbReference type="GO" id="GO:0005085">
    <property type="term" value="F:guanyl-nucleotide exchange factor activity"/>
    <property type="evidence" value="ECO:0007669"/>
    <property type="project" value="UniProtKB-KW"/>
</dbReference>
<accession>A0A183IIM2</accession>
<dbReference type="AlphaFoldDB" id="A0A183IIM2"/>
<dbReference type="Pfam" id="PF03455">
    <property type="entry name" value="dDENN"/>
    <property type="match status" value="1"/>
</dbReference>
<dbReference type="PANTHER" id="PTHR12296:SF30">
    <property type="entry name" value="DENN DOMAIN-CONTAINING PROTEIN CRAG"/>
    <property type="match status" value="1"/>
</dbReference>
<dbReference type="InterPro" id="IPR037516">
    <property type="entry name" value="Tripartite_DENN"/>
</dbReference>
<name>A0A183IIM2_9BILA</name>
<dbReference type="InterPro" id="IPR001194">
    <property type="entry name" value="cDENN_dom"/>
</dbReference>
<dbReference type="Pfam" id="PF02141">
    <property type="entry name" value="DENN"/>
    <property type="match status" value="1"/>
</dbReference>
<evidence type="ECO:0000313" key="6">
    <source>
        <dbReference type="Proteomes" id="UP000270296"/>
    </source>
</evidence>
<proteinExistence type="predicted"/>
<dbReference type="EMBL" id="UZAM01007763">
    <property type="protein sequence ID" value="VDP01248.1"/>
    <property type="molecule type" value="Genomic_DNA"/>
</dbReference>
<dbReference type="Proteomes" id="UP000270296">
    <property type="component" value="Unassembled WGS sequence"/>
</dbReference>
<evidence type="ECO:0000256" key="2">
    <source>
        <dbReference type="PROSITE-ProRule" id="PRU00708"/>
    </source>
</evidence>
<keyword evidence="1" id="KW-0344">Guanine-nucleotide releasing factor</keyword>
<dbReference type="InterPro" id="IPR005112">
    <property type="entry name" value="dDENN_dom"/>
</dbReference>
<evidence type="ECO:0000313" key="7">
    <source>
        <dbReference type="WBParaSite" id="SBAD_0000362601-mRNA-1"/>
    </source>
</evidence>
<reference evidence="7" key="1">
    <citation type="submission" date="2016-06" db="UniProtKB">
        <authorList>
            <consortium name="WormBaseParasite"/>
        </authorList>
    </citation>
    <scope>IDENTIFICATION</scope>
</reference>
<dbReference type="PROSITE" id="PS50211">
    <property type="entry name" value="DENN"/>
    <property type="match status" value="1"/>
</dbReference>
<evidence type="ECO:0000259" key="4">
    <source>
        <dbReference type="PROSITE" id="PS51498"/>
    </source>
</evidence>
<feature type="repeat" description="PPR" evidence="2">
    <location>
        <begin position="796"/>
        <end position="830"/>
    </location>
</feature>
<dbReference type="SMART" id="SM00800">
    <property type="entry name" value="uDENN"/>
    <property type="match status" value="1"/>
</dbReference>
<dbReference type="InterPro" id="IPR002885">
    <property type="entry name" value="PPR_rpt"/>
</dbReference>
<dbReference type="InterPro" id="IPR023341">
    <property type="entry name" value="MABP"/>
</dbReference>
<dbReference type="InterPro" id="IPR011990">
    <property type="entry name" value="TPR-like_helical_dom_sf"/>
</dbReference>
<gene>
    <name evidence="5" type="ORF">SBAD_LOCUS3467</name>
</gene>
<dbReference type="Pfam" id="PF03456">
    <property type="entry name" value="uDENN"/>
    <property type="match status" value="1"/>
</dbReference>
<reference evidence="5 6" key="2">
    <citation type="submission" date="2018-11" db="EMBL/GenBank/DDBJ databases">
        <authorList>
            <consortium name="Pathogen Informatics"/>
        </authorList>
    </citation>
    <scope>NUCLEOTIDE SEQUENCE [LARGE SCALE GENOMIC DNA]</scope>
</reference>
<dbReference type="NCBIfam" id="TIGR00756">
    <property type="entry name" value="PPR"/>
    <property type="match status" value="1"/>
</dbReference>
<dbReference type="InterPro" id="IPR043153">
    <property type="entry name" value="DENN_C"/>
</dbReference>
<dbReference type="PANTHER" id="PTHR12296">
    <property type="entry name" value="DENN DOMAIN-CONTAINING PROTEIN 4"/>
    <property type="match status" value="1"/>
</dbReference>
<dbReference type="InterPro" id="IPR051696">
    <property type="entry name" value="DENN_Domain_GEFs"/>
</dbReference>
<dbReference type="OrthoDB" id="75250at2759"/>
<dbReference type="PROSITE" id="PS51375">
    <property type="entry name" value="PPR"/>
    <property type="match status" value="1"/>
</dbReference>
<evidence type="ECO:0000256" key="1">
    <source>
        <dbReference type="ARBA" id="ARBA00022658"/>
    </source>
</evidence>
<feature type="domain" description="UDENN" evidence="3">
    <location>
        <begin position="187"/>
        <end position="648"/>
    </location>
</feature>
<dbReference type="WBParaSite" id="SBAD_0000362601-mRNA-1">
    <property type="protein sequence ID" value="SBAD_0000362601-mRNA-1"/>
    <property type="gene ID" value="SBAD_0000362601"/>
</dbReference>
<dbReference type="InterPro" id="IPR005113">
    <property type="entry name" value="uDENN_dom"/>
</dbReference>
<protein>
    <submittedName>
        <fullName evidence="7">UDENN domain-containing protein</fullName>
    </submittedName>
</protein>
<dbReference type="Gene3D" id="1.25.40.10">
    <property type="entry name" value="Tetratricopeptide repeat domain"/>
    <property type="match status" value="1"/>
</dbReference>
<dbReference type="GO" id="GO:0032483">
    <property type="term" value="P:regulation of Rab protein signal transduction"/>
    <property type="evidence" value="ECO:0007669"/>
    <property type="project" value="TreeGrafter"/>
</dbReference>
<keyword evidence="6" id="KW-1185">Reference proteome</keyword>
<dbReference type="SMART" id="SM00799">
    <property type="entry name" value="DENN"/>
    <property type="match status" value="1"/>
</dbReference>